<dbReference type="Proteomes" id="UP001153678">
    <property type="component" value="Unassembled WGS sequence"/>
</dbReference>
<proteinExistence type="predicted"/>
<name>A0A9W4WVF5_9GLOM</name>
<accession>A0A9W4WVF5</accession>
<organism evidence="1 2">
    <name type="scientific">Funneliformis geosporum</name>
    <dbReference type="NCBI Taxonomy" id="1117311"/>
    <lineage>
        <taxon>Eukaryota</taxon>
        <taxon>Fungi</taxon>
        <taxon>Fungi incertae sedis</taxon>
        <taxon>Mucoromycota</taxon>
        <taxon>Glomeromycotina</taxon>
        <taxon>Glomeromycetes</taxon>
        <taxon>Glomerales</taxon>
        <taxon>Glomeraceae</taxon>
        <taxon>Funneliformis</taxon>
    </lineage>
</organism>
<evidence type="ECO:0000313" key="1">
    <source>
        <dbReference type="EMBL" id="CAI2181952.1"/>
    </source>
</evidence>
<dbReference type="EMBL" id="CAMKVN010002633">
    <property type="protein sequence ID" value="CAI2181952.1"/>
    <property type="molecule type" value="Genomic_DNA"/>
</dbReference>
<reference evidence="1" key="1">
    <citation type="submission" date="2022-08" db="EMBL/GenBank/DDBJ databases">
        <authorList>
            <person name="Kallberg Y."/>
            <person name="Tangrot J."/>
            <person name="Rosling A."/>
        </authorList>
    </citation>
    <scope>NUCLEOTIDE SEQUENCE</scope>
    <source>
        <strain evidence="1">Wild A</strain>
    </source>
</reference>
<keyword evidence="2" id="KW-1185">Reference proteome</keyword>
<evidence type="ECO:0000313" key="2">
    <source>
        <dbReference type="Proteomes" id="UP001153678"/>
    </source>
</evidence>
<dbReference type="AlphaFoldDB" id="A0A9W4WVF5"/>
<protein>
    <submittedName>
        <fullName evidence="1">12698_t:CDS:1</fullName>
    </submittedName>
</protein>
<gene>
    <name evidence="1" type="ORF">FWILDA_LOCUS10340</name>
</gene>
<sequence>MNNKENKEKDKIFNIKIEVDVELDVKAELNNSKIEDSEDEYMEILFKFVIRREEVLLNLRVQRVRLREYKNIYLEKKTKLQSILTMHYAQLN</sequence>
<comment type="caution">
    <text evidence="1">The sequence shown here is derived from an EMBL/GenBank/DDBJ whole genome shotgun (WGS) entry which is preliminary data.</text>
</comment>